<dbReference type="KEGG" id="samb:SAM23877_0399"/>
<reference evidence="3" key="1">
    <citation type="journal article" date="2006" name="Mol. Biol. Evol.">
        <title>Evolution of the terminal regions of the Streptomyces linear chromosome.</title>
        <authorList>
            <person name="Choulet F."/>
            <person name="Aigle B."/>
            <person name="Gallois A."/>
            <person name="Mangenot S."/>
            <person name="Gerbaud C."/>
            <person name="Truong C."/>
            <person name="Francou F.X."/>
            <person name="Fourrier C."/>
            <person name="Guerineau M."/>
            <person name="Decaris B."/>
            <person name="Barbe V."/>
            <person name="Pernodet J.L."/>
            <person name="Leblond P."/>
        </authorList>
    </citation>
    <scope>NUCLEOTIDE SEQUENCE</scope>
    <source>
        <strain evidence="3">ATCC 23877</strain>
    </source>
</reference>
<protein>
    <recommendedName>
        <fullName evidence="1">DinB-like domain-containing protein</fullName>
    </recommendedName>
</protein>
<dbReference type="AlphaFoldDB" id="A3KI10"/>
<feature type="domain" description="DinB-like" evidence="1">
    <location>
        <begin position="30"/>
        <end position="111"/>
    </location>
</feature>
<dbReference type="Pfam" id="PF12867">
    <property type="entry name" value="DinB_2"/>
    <property type="match status" value="1"/>
</dbReference>
<dbReference type="STRING" id="1889.SAM40697_0339"/>
<proteinExistence type="predicted"/>
<accession>A3KI10</accession>
<dbReference type="Proteomes" id="UP000061018">
    <property type="component" value="Chromosome"/>
</dbReference>
<reference evidence="4" key="2">
    <citation type="journal article" date="2015" name="J. Biotechnol.">
        <title>Complete genome sequence of Streptomyces ambofaciens ATCC 23877, the spiramycin producer.</title>
        <authorList>
            <person name="Thibessard A."/>
            <person name="Haas D."/>
            <person name="Gerbaud C."/>
            <person name="Aigle B."/>
            <person name="Lautru S."/>
            <person name="Pernodet J.L."/>
            <person name="Leblond P."/>
        </authorList>
    </citation>
    <scope>NUCLEOTIDE SEQUENCE [LARGE SCALE GENOMIC DNA]</scope>
    <source>
        <strain evidence="4">ATCC 23877 / 3486 / DSM 40053 / JCM 4204 / NBRC 12836 / NRRL B-2516</strain>
    </source>
</reference>
<gene>
    <name evidence="2" type="ORF">SAM23877_0399</name>
    <name evidence="3" type="ORF">SAML0350</name>
</gene>
<name>A3KI10_STRA7</name>
<evidence type="ECO:0000313" key="2">
    <source>
        <dbReference type="EMBL" id="AKZ53448.1"/>
    </source>
</evidence>
<dbReference type="SUPFAM" id="SSF109854">
    <property type="entry name" value="DinB/YfiT-like putative metalloenzymes"/>
    <property type="match status" value="1"/>
</dbReference>
<reference evidence="2" key="3">
    <citation type="submission" date="2015-07" db="EMBL/GenBank/DDBJ databases">
        <title>Complete genome sequence of Streptomyces ambofaciens ATCC 23877, the spiramycin producer.</title>
        <authorList>
            <person name="Thibessard A."/>
            <person name="Haas D."/>
            <person name="Gerbaud C."/>
            <person name="Aigle B."/>
            <person name="Lautru S."/>
            <person name="Pernodet J.-L."/>
            <person name="Leblond P."/>
        </authorList>
    </citation>
    <scope>NUCLEOTIDE SEQUENCE [LARGE SCALE GENOMIC DNA]</scope>
    <source>
        <strain evidence="2">ATCC 23877</strain>
    </source>
</reference>
<organism evidence="3">
    <name type="scientific">Streptomyces ambofaciens (strain ATCC 23877 / 3486 / DSM 40053 / JCM 4204 / NBRC 12836 / NRRL B-2516)</name>
    <dbReference type="NCBI Taxonomy" id="278992"/>
    <lineage>
        <taxon>Bacteria</taxon>
        <taxon>Bacillati</taxon>
        <taxon>Actinomycetota</taxon>
        <taxon>Actinomycetes</taxon>
        <taxon>Kitasatosporales</taxon>
        <taxon>Streptomycetaceae</taxon>
        <taxon>Streptomyces</taxon>
    </lineage>
</organism>
<evidence type="ECO:0000259" key="1">
    <source>
        <dbReference type="Pfam" id="PF12867"/>
    </source>
</evidence>
<dbReference type="InterPro" id="IPR024775">
    <property type="entry name" value="DinB-like"/>
</dbReference>
<dbReference type="InterPro" id="IPR034660">
    <property type="entry name" value="DinB/YfiT-like"/>
</dbReference>
<evidence type="ECO:0000313" key="3">
    <source>
        <dbReference type="EMBL" id="CAJ89337.1"/>
    </source>
</evidence>
<evidence type="ECO:0000313" key="4">
    <source>
        <dbReference type="Proteomes" id="UP000061018"/>
    </source>
</evidence>
<dbReference type="EMBL" id="AM238663">
    <property type="protein sequence ID" value="CAJ89337.1"/>
    <property type="molecule type" value="Genomic_DNA"/>
</dbReference>
<dbReference type="EMBL" id="CP012382">
    <property type="protein sequence ID" value="AKZ53448.1"/>
    <property type="molecule type" value="Genomic_DNA"/>
</dbReference>
<dbReference type="Gene3D" id="1.20.120.450">
    <property type="entry name" value="dinb family like domain"/>
    <property type="match status" value="1"/>
</dbReference>
<sequence length="129" mass="14243">MDDGLRVPRSGAGAGHHDCLAAGAHHRLLPGYRVGWHFGGQDVDARTFPYAGTADEALKQLDEMYGRWDAGVRELSDADLENPPAVGPERFPMEGIVLHVNRELIHHGAEISLLRDLYRRQDGAGPRRI</sequence>